<keyword evidence="3" id="KW-0813">Transport</keyword>
<keyword evidence="6" id="KW-1185">Reference proteome</keyword>
<evidence type="ECO:0008006" key="7">
    <source>
        <dbReference type="Google" id="ProtNLM"/>
    </source>
</evidence>
<dbReference type="InterPro" id="IPR040520">
    <property type="entry name" value="Importin_rep_3"/>
</dbReference>
<dbReference type="SUPFAM" id="SSF48371">
    <property type="entry name" value="ARM repeat"/>
    <property type="match status" value="1"/>
</dbReference>
<dbReference type="GO" id="GO:0005634">
    <property type="term" value="C:nucleus"/>
    <property type="evidence" value="ECO:0007669"/>
    <property type="project" value="UniProtKB-SubCell"/>
</dbReference>
<proteinExistence type="inferred from homology"/>
<reference evidence="5 6" key="1">
    <citation type="journal article" date="2016" name="Proc. Natl. Acad. Sci. U.S.A.">
        <title>Comparative genomics of biotechnologically important yeasts.</title>
        <authorList>
            <person name="Riley R."/>
            <person name="Haridas S."/>
            <person name="Wolfe K.H."/>
            <person name="Lopes M.R."/>
            <person name="Hittinger C.T."/>
            <person name="Goeker M."/>
            <person name="Salamov A.A."/>
            <person name="Wisecaver J.H."/>
            <person name="Long T.M."/>
            <person name="Calvey C.H."/>
            <person name="Aerts A.L."/>
            <person name="Barry K.W."/>
            <person name="Choi C."/>
            <person name="Clum A."/>
            <person name="Coughlan A.Y."/>
            <person name="Deshpande S."/>
            <person name="Douglass A.P."/>
            <person name="Hanson S.J."/>
            <person name="Klenk H.-P."/>
            <person name="LaButti K.M."/>
            <person name="Lapidus A."/>
            <person name="Lindquist E.A."/>
            <person name="Lipzen A.M."/>
            <person name="Meier-Kolthoff J.P."/>
            <person name="Ohm R.A."/>
            <person name="Otillar R.P."/>
            <person name="Pangilinan J.L."/>
            <person name="Peng Y."/>
            <person name="Rokas A."/>
            <person name="Rosa C.A."/>
            <person name="Scheuner C."/>
            <person name="Sibirny A.A."/>
            <person name="Slot J.C."/>
            <person name="Stielow J.B."/>
            <person name="Sun H."/>
            <person name="Kurtzman C.P."/>
            <person name="Blackwell M."/>
            <person name="Grigoriev I.V."/>
            <person name="Jeffries T.W."/>
        </authorList>
    </citation>
    <scope>NUCLEOTIDE SEQUENCE [LARGE SCALE GENOMIC DNA]</scope>
    <source>
        <strain evidence="5 6">NRRL Y-11557</strain>
    </source>
</reference>
<evidence type="ECO:0000256" key="1">
    <source>
        <dbReference type="ARBA" id="ARBA00004123"/>
    </source>
</evidence>
<dbReference type="PANTHER" id="PTHR12363">
    <property type="entry name" value="TRANSPORTIN 3 AND IMPORTIN 13"/>
    <property type="match status" value="1"/>
</dbReference>
<dbReference type="InterPro" id="IPR011989">
    <property type="entry name" value="ARM-like"/>
</dbReference>
<dbReference type="OrthoDB" id="2016913at2759"/>
<evidence type="ECO:0000256" key="2">
    <source>
        <dbReference type="ARBA" id="ARBA00007991"/>
    </source>
</evidence>
<evidence type="ECO:0000256" key="4">
    <source>
        <dbReference type="ARBA" id="ARBA00023242"/>
    </source>
</evidence>
<accession>A0A1E3QET5</accession>
<dbReference type="GO" id="GO:0005737">
    <property type="term" value="C:cytoplasm"/>
    <property type="evidence" value="ECO:0007669"/>
    <property type="project" value="TreeGrafter"/>
</dbReference>
<dbReference type="EMBL" id="KV454289">
    <property type="protein sequence ID" value="ODQ76221.1"/>
    <property type="molecule type" value="Genomic_DNA"/>
</dbReference>
<dbReference type="STRING" id="675824.A0A1E3QET5"/>
<name>A0A1E3QET5_LIPST</name>
<evidence type="ECO:0000313" key="5">
    <source>
        <dbReference type="EMBL" id="ODQ76221.1"/>
    </source>
</evidence>
<evidence type="ECO:0000313" key="6">
    <source>
        <dbReference type="Proteomes" id="UP000094385"/>
    </source>
</evidence>
<dbReference type="Gene3D" id="1.25.10.10">
    <property type="entry name" value="Leucine-rich Repeat Variant"/>
    <property type="match status" value="1"/>
</dbReference>
<organism evidence="5 6">
    <name type="scientific">Lipomyces starkeyi NRRL Y-11557</name>
    <dbReference type="NCBI Taxonomy" id="675824"/>
    <lineage>
        <taxon>Eukaryota</taxon>
        <taxon>Fungi</taxon>
        <taxon>Dikarya</taxon>
        <taxon>Ascomycota</taxon>
        <taxon>Saccharomycotina</taxon>
        <taxon>Lipomycetes</taxon>
        <taxon>Lipomycetales</taxon>
        <taxon>Lipomycetaceae</taxon>
        <taxon>Lipomyces</taxon>
    </lineage>
</organism>
<comment type="similarity">
    <text evidence="2">Belongs to the importin beta family.</text>
</comment>
<evidence type="ECO:0000256" key="3">
    <source>
        <dbReference type="ARBA" id="ARBA00022448"/>
    </source>
</evidence>
<protein>
    <recommendedName>
        <fullName evidence="7">Importin N-terminal domain-containing protein</fullName>
    </recommendedName>
</protein>
<dbReference type="InterPro" id="IPR016024">
    <property type="entry name" value="ARM-type_fold"/>
</dbReference>
<dbReference type="Pfam" id="PF18806">
    <property type="entry name" value="Importin_rep_3"/>
    <property type="match status" value="1"/>
</dbReference>
<dbReference type="InterPro" id="IPR051345">
    <property type="entry name" value="Importin_beta-like_NTR"/>
</dbReference>
<keyword evidence="4" id="KW-0539">Nucleus</keyword>
<dbReference type="PANTHER" id="PTHR12363:SF33">
    <property type="entry name" value="IMPORTIN-13"/>
    <property type="match status" value="1"/>
</dbReference>
<dbReference type="GO" id="GO:0006606">
    <property type="term" value="P:protein import into nucleus"/>
    <property type="evidence" value="ECO:0007669"/>
    <property type="project" value="TreeGrafter"/>
</dbReference>
<gene>
    <name evidence="5" type="ORF">LIPSTDRAFT_67093</name>
</gene>
<dbReference type="Proteomes" id="UP000094385">
    <property type="component" value="Unassembled WGS sequence"/>
</dbReference>
<sequence>MLSSVNPNVRFFGALTYTVKLNSDWQSIPPESASQLLLQLLNWFLALSHGPRFITQKLAATLLLALIKFSELSDSIWPYPIQDVVISVARNTPTVGTRESIDDGAFQNMVQSLDAHGLSIVLLFCTTFAEEVSRADVPRQSRPPLYKLLLNSTHHTLAVIKPILTTPPSSITSPDSFHLVLVSGLKSFRAWTISCVSADANAPVVSTLASCLPSVIEFLQIESDKSVYATVVDVLIDFMEWADKLVTSESMKNLLALFSSPYAASKIEKVVATTEDNHEDITEAFLNSFISFGELVAKDIAANLGRPEYRRIVDLTAELLRIPGFPIEDENVSNRTLEFWDLFVESILYDDDGALFASANDVRFSDAQSIMMQVIALLWTKLRLPDGSIAVRWTQDSRDGFFAFRKDVVDLIESSYQLVQTRLYSVLVQYVIGSLSVTPIDWPGVEASLYALNAITQSLTSDPPEFELLQTLLDSPLVSVLPSSPLLRARQTSLSLIASAIPFFQTDAGKKYIPIVVPYLFQCLASPSLALHASRSIFQLCSECATAMRDDVPGFLSIYRDMLTHGGAIDAIAKERIAGAIAEVLQQGVDDLAIRTVYLSDLVDALGGYAEEAVRLANDPATASDARDIAASALKSLAMVGKACRGVEDIDSTCTSSELDHHWNADGASGRLVKDKIIEIVGAMSHLPAFAGDITIRQNATGVLKAGLSESLPGPFTWTADVILGYIRDEIVSVGKLDTLLPVLMLAASLVASYSSSATPDIHELCVQLLEVLYTGALVPNNALTSNSDPDVNQGALEILSKFLQRYVDVILASPYFESLILQFGVAMVTAKEPLVVKSAVKFWNDLLNLSPDSQSPAIAHAIKQVIDIAGPLLMSAVGSAISGAAPRSLVTEYAKLIKTFFRTNTGPAQQWLTASFQIEYCTADKARARQTFVEKIARLRGRPPTETIVKDFWIAERGQTFDYV</sequence>
<comment type="subcellular location">
    <subcellularLocation>
        <location evidence="1">Nucleus</location>
    </subcellularLocation>
</comment>
<dbReference type="AlphaFoldDB" id="A0A1E3QET5"/>